<keyword evidence="3" id="KW-1185">Reference proteome</keyword>
<name>D6X127_TRICA</name>
<protein>
    <submittedName>
        <fullName evidence="2">Uncharacterized protein</fullName>
    </submittedName>
</protein>
<feature type="compositionally biased region" description="Basic residues" evidence="1">
    <location>
        <begin position="59"/>
        <end position="74"/>
    </location>
</feature>
<dbReference type="EMBL" id="KQ971367">
    <property type="protein sequence ID" value="EFA09400.1"/>
    <property type="molecule type" value="Genomic_DNA"/>
</dbReference>
<evidence type="ECO:0000256" key="1">
    <source>
        <dbReference type="SAM" id="MobiDB-lite"/>
    </source>
</evidence>
<proteinExistence type="predicted"/>
<feature type="region of interest" description="Disordered" evidence="1">
    <location>
        <begin position="53"/>
        <end position="74"/>
    </location>
</feature>
<evidence type="ECO:0000313" key="2">
    <source>
        <dbReference type="EMBL" id="EFA09400.1"/>
    </source>
</evidence>
<dbReference type="InParanoid" id="D6X127"/>
<accession>D6X127</accession>
<evidence type="ECO:0000313" key="3">
    <source>
        <dbReference type="Proteomes" id="UP000007266"/>
    </source>
</evidence>
<gene>
    <name evidence="2" type="primary">GLEAN_04318</name>
    <name evidence="2" type="ORF">TcasGA2_TC004318</name>
</gene>
<sequence>MAGESLAAPFRRRKFGSYAWGKYKSIRRSIKSETMAGKQKKDGHSIEKLLEIASTSKSSARRTTHSGPPKKRYTKCVYVVRSRGPSSSKRPPPGAAYAFVCFAFNHSGLRASARKSSSHCRTGTKPLFVTKATAVR</sequence>
<dbReference type="AlphaFoldDB" id="D6X127"/>
<reference evidence="2 3" key="2">
    <citation type="journal article" date="2010" name="Nucleic Acids Res.">
        <title>BeetleBase in 2010: revisions to provide comprehensive genomic information for Tribolium castaneum.</title>
        <authorList>
            <person name="Kim H.S."/>
            <person name="Murphy T."/>
            <person name="Xia J."/>
            <person name="Caragea D."/>
            <person name="Park Y."/>
            <person name="Beeman R.W."/>
            <person name="Lorenzen M.D."/>
            <person name="Butcher S."/>
            <person name="Manak J.R."/>
            <person name="Brown S.J."/>
        </authorList>
    </citation>
    <scope>GENOME REANNOTATION</scope>
    <source>
        <strain evidence="2 3">Georgia GA2</strain>
    </source>
</reference>
<organism evidence="2 3">
    <name type="scientific">Tribolium castaneum</name>
    <name type="common">Red flour beetle</name>
    <dbReference type="NCBI Taxonomy" id="7070"/>
    <lineage>
        <taxon>Eukaryota</taxon>
        <taxon>Metazoa</taxon>
        <taxon>Ecdysozoa</taxon>
        <taxon>Arthropoda</taxon>
        <taxon>Hexapoda</taxon>
        <taxon>Insecta</taxon>
        <taxon>Pterygota</taxon>
        <taxon>Neoptera</taxon>
        <taxon>Endopterygota</taxon>
        <taxon>Coleoptera</taxon>
        <taxon>Polyphaga</taxon>
        <taxon>Cucujiformia</taxon>
        <taxon>Tenebrionidae</taxon>
        <taxon>Tenebrionidae incertae sedis</taxon>
        <taxon>Tribolium</taxon>
    </lineage>
</organism>
<dbReference type="Proteomes" id="UP000007266">
    <property type="component" value="Linkage group 9"/>
</dbReference>
<dbReference type="HOGENOM" id="CLU_1878090_0_0_1"/>
<reference evidence="2 3" key="1">
    <citation type="journal article" date="2008" name="Nature">
        <title>The genome of the model beetle and pest Tribolium castaneum.</title>
        <authorList>
            <consortium name="Tribolium Genome Sequencing Consortium"/>
            <person name="Richards S."/>
            <person name="Gibbs R.A."/>
            <person name="Weinstock G.M."/>
            <person name="Brown S.J."/>
            <person name="Denell R."/>
            <person name="Beeman R.W."/>
            <person name="Gibbs R."/>
            <person name="Beeman R.W."/>
            <person name="Brown S.J."/>
            <person name="Bucher G."/>
            <person name="Friedrich M."/>
            <person name="Grimmelikhuijzen C.J."/>
            <person name="Klingler M."/>
            <person name="Lorenzen M."/>
            <person name="Richards S."/>
            <person name="Roth S."/>
            <person name="Schroder R."/>
            <person name="Tautz D."/>
            <person name="Zdobnov E.M."/>
            <person name="Muzny D."/>
            <person name="Gibbs R.A."/>
            <person name="Weinstock G.M."/>
            <person name="Attaway T."/>
            <person name="Bell S."/>
            <person name="Buhay C.J."/>
            <person name="Chandrabose M.N."/>
            <person name="Chavez D."/>
            <person name="Clerk-Blankenburg K.P."/>
            <person name="Cree A."/>
            <person name="Dao M."/>
            <person name="Davis C."/>
            <person name="Chacko J."/>
            <person name="Dinh H."/>
            <person name="Dugan-Rocha S."/>
            <person name="Fowler G."/>
            <person name="Garner T.T."/>
            <person name="Garnes J."/>
            <person name="Gnirke A."/>
            <person name="Hawes A."/>
            <person name="Hernandez J."/>
            <person name="Hines S."/>
            <person name="Holder M."/>
            <person name="Hume J."/>
            <person name="Jhangiani S.N."/>
            <person name="Joshi V."/>
            <person name="Khan Z.M."/>
            <person name="Jackson L."/>
            <person name="Kovar C."/>
            <person name="Kowis A."/>
            <person name="Lee S."/>
            <person name="Lewis L.R."/>
            <person name="Margolis J."/>
            <person name="Morgan M."/>
            <person name="Nazareth L.V."/>
            <person name="Nguyen N."/>
            <person name="Okwuonu G."/>
            <person name="Parker D."/>
            <person name="Richards S."/>
            <person name="Ruiz S.J."/>
            <person name="Santibanez J."/>
            <person name="Savard J."/>
            <person name="Scherer S.E."/>
            <person name="Schneider B."/>
            <person name="Sodergren E."/>
            <person name="Tautz D."/>
            <person name="Vattahil S."/>
            <person name="Villasana D."/>
            <person name="White C.S."/>
            <person name="Wright R."/>
            <person name="Park Y."/>
            <person name="Beeman R.W."/>
            <person name="Lord J."/>
            <person name="Oppert B."/>
            <person name="Lorenzen M."/>
            <person name="Brown S."/>
            <person name="Wang L."/>
            <person name="Savard J."/>
            <person name="Tautz D."/>
            <person name="Richards S."/>
            <person name="Weinstock G."/>
            <person name="Gibbs R.A."/>
            <person name="Liu Y."/>
            <person name="Worley K."/>
            <person name="Weinstock G."/>
            <person name="Elsik C.G."/>
            <person name="Reese J.T."/>
            <person name="Elhaik E."/>
            <person name="Landan G."/>
            <person name="Graur D."/>
            <person name="Arensburger P."/>
            <person name="Atkinson P."/>
            <person name="Beeman R.W."/>
            <person name="Beidler J."/>
            <person name="Brown S.J."/>
            <person name="Demuth J.P."/>
            <person name="Drury D.W."/>
            <person name="Du Y.Z."/>
            <person name="Fujiwara H."/>
            <person name="Lorenzen M."/>
            <person name="Maselli V."/>
            <person name="Osanai M."/>
            <person name="Park Y."/>
            <person name="Robertson H.M."/>
            <person name="Tu Z."/>
            <person name="Wang J.J."/>
            <person name="Wang S."/>
            <person name="Richards S."/>
            <person name="Song H."/>
            <person name="Zhang L."/>
            <person name="Sodergren E."/>
            <person name="Werner D."/>
            <person name="Stanke M."/>
            <person name="Morgenstern B."/>
            <person name="Solovyev V."/>
            <person name="Kosarev P."/>
            <person name="Brown G."/>
            <person name="Chen H.C."/>
            <person name="Ermolaeva O."/>
            <person name="Hlavina W."/>
            <person name="Kapustin Y."/>
            <person name="Kiryutin B."/>
            <person name="Kitts P."/>
            <person name="Maglott D."/>
            <person name="Pruitt K."/>
            <person name="Sapojnikov V."/>
            <person name="Souvorov A."/>
            <person name="Mackey A.J."/>
            <person name="Waterhouse R.M."/>
            <person name="Wyder S."/>
            <person name="Zdobnov E.M."/>
            <person name="Zdobnov E.M."/>
            <person name="Wyder S."/>
            <person name="Kriventseva E.V."/>
            <person name="Kadowaki T."/>
            <person name="Bork P."/>
            <person name="Aranda M."/>
            <person name="Bao R."/>
            <person name="Beermann A."/>
            <person name="Berns N."/>
            <person name="Bolognesi R."/>
            <person name="Bonneton F."/>
            <person name="Bopp D."/>
            <person name="Brown S.J."/>
            <person name="Bucher G."/>
            <person name="Butts T."/>
            <person name="Chaumot A."/>
            <person name="Denell R.E."/>
            <person name="Ferrier D.E."/>
            <person name="Friedrich M."/>
            <person name="Gordon C.M."/>
            <person name="Jindra M."/>
            <person name="Klingler M."/>
            <person name="Lan Q."/>
            <person name="Lattorff H.M."/>
            <person name="Laudet V."/>
            <person name="von Levetsow C."/>
            <person name="Liu Z."/>
            <person name="Lutz R."/>
            <person name="Lynch J.A."/>
            <person name="da Fonseca R.N."/>
            <person name="Posnien N."/>
            <person name="Reuter R."/>
            <person name="Roth S."/>
            <person name="Savard J."/>
            <person name="Schinko J.B."/>
            <person name="Schmitt C."/>
            <person name="Schoppmeier M."/>
            <person name="Schroder R."/>
            <person name="Shippy T.D."/>
            <person name="Simonnet F."/>
            <person name="Marques-Souza H."/>
            <person name="Tautz D."/>
            <person name="Tomoyasu Y."/>
            <person name="Trauner J."/>
            <person name="Van der Zee M."/>
            <person name="Vervoort M."/>
            <person name="Wittkopp N."/>
            <person name="Wimmer E.A."/>
            <person name="Yang X."/>
            <person name="Jones A.K."/>
            <person name="Sattelle D.B."/>
            <person name="Ebert P.R."/>
            <person name="Nelson D."/>
            <person name="Scott J.G."/>
            <person name="Beeman R.W."/>
            <person name="Muthukrishnan S."/>
            <person name="Kramer K.J."/>
            <person name="Arakane Y."/>
            <person name="Beeman R.W."/>
            <person name="Zhu Q."/>
            <person name="Hogenkamp D."/>
            <person name="Dixit R."/>
            <person name="Oppert B."/>
            <person name="Jiang H."/>
            <person name="Zou Z."/>
            <person name="Marshall J."/>
            <person name="Elpidina E."/>
            <person name="Vinokurov K."/>
            <person name="Oppert C."/>
            <person name="Zou Z."/>
            <person name="Evans J."/>
            <person name="Lu Z."/>
            <person name="Zhao P."/>
            <person name="Sumathipala N."/>
            <person name="Altincicek B."/>
            <person name="Vilcinskas A."/>
            <person name="Williams M."/>
            <person name="Hultmark D."/>
            <person name="Hetru C."/>
            <person name="Jiang H."/>
            <person name="Grimmelikhuijzen C.J."/>
            <person name="Hauser F."/>
            <person name="Cazzamali G."/>
            <person name="Williamson M."/>
            <person name="Park Y."/>
            <person name="Li B."/>
            <person name="Tanaka Y."/>
            <person name="Predel R."/>
            <person name="Neupert S."/>
            <person name="Schachtner J."/>
            <person name="Verleyen P."/>
            <person name="Raible F."/>
            <person name="Bork P."/>
            <person name="Friedrich M."/>
            <person name="Walden K.K."/>
            <person name="Robertson H.M."/>
            <person name="Angeli S."/>
            <person name="Foret S."/>
            <person name="Bucher G."/>
            <person name="Schuetz S."/>
            <person name="Maleszka R."/>
            <person name="Wimmer E.A."/>
            <person name="Beeman R.W."/>
            <person name="Lorenzen M."/>
            <person name="Tomoyasu Y."/>
            <person name="Miller S.C."/>
            <person name="Grossmann D."/>
            <person name="Bucher G."/>
        </authorList>
    </citation>
    <scope>NUCLEOTIDE SEQUENCE [LARGE SCALE GENOMIC DNA]</scope>
    <source>
        <strain evidence="2 3">Georgia GA2</strain>
    </source>
</reference>